<evidence type="ECO:0000313" key="3">
    <source>
        <dbReference type="Proteomes" id="UP000029553"/>
    </source>
</evidence>
<feature type="compositionally biased region" description="Polar residues" evidence="1">
    <location>
        <begin position="42"/>
        <end position="59"/>
    </location>
</feature>
<dbReference type="RefSeq" id="WP_034372942.1">
    <property type="nucleotide sequence ID" value="NZ_AWOR01000067.1"/>
</dbReference>
<comment type="caution">
    <text evidence="2">The sequence shown here is derived from an EMBL/GenBank/DDBJ whole genome shotgun (WGS) entry which is preliminary data.</text>
</comment>
<sequence length="630" mass="64967">MATYRITAPDGASYEITAPDDATQDQVMAYAQANYAQAGRPINQSGARTSAPTQETAYNPTDDMGVGQRVLAGVGMGMNDLWVGAKQRLGLASQDEVDEKRRSDAALRNTTSGTVGSVLGKVALSAPTFLVPGAGTLAGAAATGGGMGILEPTAQGESIAKNAALGAAGGVAGAVAGRALGSLYQGGKALLEPFYQSGREKVVGRVLQRFAEQPGAIANANSRATATGAIPTLAESTGDRGIASLQRALESIDPQLSGRFAQRAAENNAARVGVLQGIAGDEARRAALDASIKAQTGPLYSAATSKTVPVDSAFNELLARPSVKSALGRAGNIAQEQGRMLGLTQPTVSPASMLLDAAGKPITASAVKPGTITGQALQDLKMGMDDMLRDPTAGIAGKEGAAVKATRAQLVDWMERQIPEFRTAREATLAGKKQLNQMDVGQRLLDKTTAAIRDLGGNQKLQANAYARALNDEMGLVRNATGFRGVNSLDQVMTPAQMASLNAVRKELELSANLAQAANGAGSQTAKSLASQNMMRQLIGPTGLPQSWAESALMRTALRPVQFGMQAAEPMVLDDLAKALLSPTFAQQTLARVTPQATRGLLSAGGSKALKHGAAATNRTAIEGLLSLKD</sequence>
<accession>A0A096GPB4</accession>
<dbReference type="Proteomes" id="UP000029553">
    <property type="component" value="Unassembled WGS sequence"/>
</dbReference>
<dbReference type="EMBL" id="AWOR01000067">
    <property type="protein sequence ID" value="KGH27010.1"/>
    <property type="molecule type" value="Genomic_DNA"/>
</dbReference>
<reference evidence="2 3" key="1">
    <citation type="submission" date="2013-09" db="EMBL/GenBank/DDBJ databases">
        <title>High correlation between genotypes and phenotypes of environmental bacteria Comamonas testosteroni strains.</title>
        <authorList>
            <person name="Liu L."/>
            <person name="Zhu W."/>
            <person name="Xia X."/>
            <person name="Xu B."/>
            <person name="Luo M."/>
            <person name="Wang G."/>
        </authorList>
    </citation>
    <scope>NUCLEOTIDE SEQUENCE [LARGE SCALE GENOMIC DNA]</scope>
    <source>
        <strain evidence="2 3">JL40</strain>
    </source>
</reference>
<feature type="region of interest" description="Disordered" evidence="1">
    <location>
        <begin position="40"/>
        <end position="64"/>
    </location>
</feature>
<evidence type="ECO:0000313" key="2">
    <source>
        <dbReference type="EMBL" id="KGH27010.1"/>
    </source>
</evidence>
<proteinExistence type="predicted"/>
<dbReference type="AlphaFoldDB" id="A0A096GPB4"/>
<gene>
    <name evidence="2" type="ORF">P353_19675</name>
</gene>
<organism evidence="2 3">
    <name type="scientific">Comamonas testosteroni</name>
    <name type="common">Pseudomonas testosteroni</name>
    <dbReference type="NCBI Taxonomy" id="285"/>
    <lineage>
        <taxon>Bacteria</taxon>
        <taxon>Pseudomonadati</taxon>
        <taxon>Pseudomonadota</taxon>
        <taxon>Betaproteobacteria</taxon>
        <taxon>Burkholderiales</taxon>
        <taxon>Comamonadaceae</taxon>
        <taxon>Comamonas</taxon>
    </lineage>
</organism>
<protein>
    <submittedName>
        <fullName evidence="2">Uncharacterized protein</fullName>
    </submittedName>
</protein>
<evidence type="ECO:0000256" key="1">
    <source>
        <dbReference type="SAM" id="MobiDB-lite"/>
    </source>
</evidence>
<name>A0A096GPB4_COMTE</name>